<proteinExistence type="predicted"/>
<reference evidence="3" key="1">
    <citation type="journal article" date="2019" name="Int. J. Syst. Evol. Microbiol.">
        <title>The Global Catalogue of Microorganisms (GCM) 10K type strain sequencing project: providing services to taxonomists for standard genome sequencing and annotation.</title>
        <authorList>
            <consortium name="The Broad Institute Genomics Platform"/>
            <consortium name="The Broad Institute Genome Sequencing Center for Infectious Disease"/>
            <person name="Wu L."/>
            <person name="Ma J."/>
        </authorList>
    </citation>
    <scope>NUCLEOTIDE SEQUENCE [LARGE SCALE GENOMIC DNA]</scope>
    <source>
        <strain evidence="3">IBRC-M 10813</strain>
    </source>
</reference>
<feature type="domain" description="Cysteine-rich" evidence="1">
    <location>
        <begin position="133"/>
        <end position="216"/>
    </location>
</feature>
<organism evidence="2 3">
    <name type="scientific">Salinithrix halophila</name>
    <dbReference type="NCBI Taxonomy" id="1485204"/>
    <lineage>
        <taxon>Bacteria</taxon>
        <taxon>Bacillati</taxon>
        <taxon>Bacillota</taxon>
        <taxon>Bacilli</taxon>
        <taxon>Bacillales</taxon>
        <taxon>Thermoactinomycetaceae</taxon>
        <taxon>Salinithrix</taxon>
    </lineage>
</organism>
<dbReference type="Pfam" id="PF02754">
    <property type="entry name" value="CCG"/>
    <property type="match status" value="2"/>
</dbReference>
<gene>
    <name evidence="2" type="ORF">ACFOUO_04355</name>
</gene>
<evidence type="ECO:0000259" key="1">
    <source>
        <dbReference type="Pfam" id="PF02754"/>
    </source>
</evidence>
<dbReference type="InterPro" id="IPR004017">
    <property type="entry name" value="Cys_rich_dom"/>
</dbReference>
<dbReference type="PANTHER" id="PTHR30296:SF0">
    <property type="entry name" value="LACTATE UTILIZATION PROTEIN A"/>
    <property type="match status" value="1"/>
</dbReference>
<name>A0ABV8JBB5_9BACL</name>
<comment type="caution">
    <text evidence="2">The sequence shown here is derived from an EMBL/GenBank/DDBJ whole genome shotgun (WGS) entry which is preliminary data.</text>
</comment>
<evidence type="ECO:0000313" key="3">
    <source>
        <dbReference type="Proteomes" id="UP001595843"/>
    </source>
</evidence>
<evidence type="ECO:0000313" key="2">
    <source>
        <dbReference type="EMBL" id="MFC4076036.1"/>
    </source>
</evidence>
<dbReference type="RefSeq" id="WP_380702513.1">
    <property type="nucleotide sequence ID" value="NZ_JBHSAP010000007.1"/>
</dbReference>
<dbReference type="PANTHER" id="PTHR30296">
    <property type="entry name" value="UNCHARACTERIZED PROTEIN YKGE"/>
    <property type="match status" value="1"/>
</dbReference>
<sequence length="242" mass="26691">MQVGLFITCLSDVFFPEVGISMVRVLRRLGVDVGFPEAQTCCGQPAFNSGYREDAKKAARQMIRAFEDDEAVITPSGSCAAMIRHYYPKLFAGEEEWEERARSLADRCTEFSEFVAAHQGTTPIRARLEGTATYHHSCHMYRGLGLVEPPLALLSQVEGLSLKELPFHDDCCGFGGTFAVKMAGISTAMADEKIGHIEETGADYLVGSDMSCLMHLGGRIRREGKPVEILHVAQVLDRGWIE</sequence>
<dbReference type="EMBL" id="JBHSAP010000007">
    <property type="protein sequence ID" value="MFC4076036.1"/>
    <property type="molecule type" value="Genomic_DNA"/>
</dbReference>
<feature type="domain" description="Cysteine-rich" evidence="1">
    <location>
        <begin position="3"/>
        <end position="84"/>
    </location>
</feature>
<protein>
    <submittedName>
        <fullName evidence="2">(Fe-S)-binding protein</fullName>
    </submittedName>
</protein>
<accession>A0ABV8JBB5</accession>
<dbReference type="Proteomes" id="UP001595843">
    <property type="component" value="Unassembled WGS sequence"/>
</dbReference>
<keyword evidence="3" id="KW-1185">Reference proteome</keyword>